<proteinExistence type="predicted"/>
<protein>
    <submittedName>
        <fullName evidence="1">Uncharacterized membrane protein YesL</fullName>
    </submittedName>
</protein>
<dbReference type="RefSeq" id="WP_090796275.1">
    <property type="nucleotide sequence ID" value="NZ_FMYI01000007.1"/>
</dbReference>
<name>A0A1G6L5G8_9BACI</name>
<organism evidence="1 2">
    <name type="scientific">Pelagirhabdus alkalitolerans</name>
    <dbReference type="NCBI Taxonomy" id="1612202"/>
    <lineage>
        <taxon>Bacteria</taxon>
        <taxon>Bacillati</taxon>
        <taxon>Bacillota</taxon>
        <taxon>Bacilli</taxon>
        <taxon>Bacillales</taxon>
        <taxon>Bacillaceae</taxon>
        <taxon>Pelagirhabdus</taxon>
    </lineage>
</organism>
<dbReference type="EMBL" id="FMYI01000007">
    <property type="protein sequence ID" value="SDC37886.1"/>
    <property type="molecule type" value="Genomic_DNA"/>
</dbReference>
<dbReference type="Proteomes" id="UP000242949">
    <property type="component" value="Unassembled WGS sequence"/>
</dbReference>
<accession>A0A1G6L5G8</accession>
<dbReference type="OrthoDB" id="2182676at2"/>
<keyword evidence="2" id="KW-1185">Reference proteome</keyword>
<gene>
    <name evidence="1" type="ORF">SAMN05421734_10786</name>
</gene>
<dbReference type="STRING" id="1612202.SAMN05421734_10786"/>
<sequence>MANALFKVAEWISRIAYLNLLWVLFSFLGLVIFGFFPATVTMFVISRRWFRGETDLPVFKTFAKTFKQEFIKANSYGVMIVLIGLVGYAQLLFIDVNPDAQTLVFQISFYLFVLFTSLTLIYLFPVYVHYDLSFFNVFKQAFLIMLIHPLTTIGILISIGLTFWVMYYLPGLLFFFGGSFTVLLIMGMTYSTFLTIDEKAREQS</sequence>
<evidence type="ECO:0000313" key="2">
    <source>
        <dbReference type="Proteomes" id="UP000242949"/>
    </source>
</evidence>
<dbReference type="Pfam" id="PF04854">
    <property type="entry name" value="DUF624"/>
    <property type="match status" value="1"/>
</dbReference>
<dbReference type="InterPro" id="IPR006938">
    <property type="entry name" value="DUF624"/>
</dbReference>
<reference evidence="2" key="1">
    <citation type="submission" date="2016-09" db="EMBL/GenBank/DDBJ databases">
        <authorList>
            <person name="Varghese N."/>
            <person name="Submissions S."/>
        </authorList>
    </citation>
    <scope>NUCLEOTIDE SEQUENCE [LARGE SCALE GENOMIC DNA]</scope>
    <source>
        <strain evidence="2">S5</strain>
    </source>
</reference>
<dbReference type="AlphaFoldDB" id="A0A1G6L5G8"/>
<evidence type="ECO:0000313" key="1">
    <source>
        <dbReference type="EMBL" id="SDC37886.1"/>
    </source>
</evidence>